<proteinExistence type="predicted"/>
<dbReference type="AlphaFoldDB" id="Q4SQI7"/>
<comment type="caution">
    <text evidence="1">The sequence shown here is derived from an EMBL/GenBank/DDBJ whole genome shotgun (WGS) entry which is preliminary data.</text>
</comment>
<reference evidence="1" key="1">
    <citation type="journal article" date="2004" name="Nature">
        <title>Genome duplication in the teleost fish Tetraodon nigroviridis reveals the early vertebrate proto-karyotype.</title>
        <authorList>
            <person name="Jaillon O."/>
            <person name="Aury J.-M."/>
            <person name="Brunet F."/>
            <person name="Petit J.-L."/>
            <person name="Stange-Thomann N."/>
            <person name="Mauceli E."/>
            <person name="Bouneau L."/>
            <person name="Fischer C."/>
            <person name="Ozouf-Costaz C."/>
            <person name="Bernot A."/>
            <person name="Nicaud S."/>
            <person name="Jaffe D."/>
            <person name="Fisher S."/>
            <person name="Lutfalla G."/>
            <person name="Dossat C."/>
            <person name="Segurens B."/>
            <person name="Dasilva C."/>
            <person name="Salanoubat M."/>
            <person name="Levy M."/>
            <person name="Boudet N."/>
            <person name="Castellano S."/>
            <person name="Anthouard V."/>
            <person name="Jubin C."/>
            <person name="Castelli V."/>
            <person name="Katinka M."/>
            <person name="Vacherie B."/>
            <person name="Biemont C."/>
            <person name="Skalli Z."/>
            <person name="Cattolico L."/>
            <person name="Poulain J."/>
            <person name="De Berardinis V."/>
            <person name="Cruaud C."/>
            <person name="Duprat S."/>
            <person name="Brottier P."/>
            <person name="Coutanceau J.-P."/>
            <person name="Gouzy J."/>
            <person name="Parra G."/>
            <person name="Lardier G."/>
            <person name="Chapple C."/>
            <person name="McKernan K.J."/>
            <person name="McEwan P."/>
            <person name="Bosak S."/>
            <person name="Kellis M."/>
            <person name="Volff J.-N."/>
            <person name="Guigo R."/>
            <person name="Zody M.C."/>
            <person name="Mesirov J."/>
            <person name="Lindblad-Toh K."/>
            <person name="Birren B."/>
            <person name="Nusbaum C."/>
            <person name="Kahn D."/>
            <person name="Robinson-Rechavi M."/>
            <person name="Laudet V."/>
            <person name="Schachter V."/>
            <person name="Quetier F."/>
            <person name="Saurin W."/>
            <person name="Scarpelli C."/>
            <person name="Wincker P."/>
            <person name="Lander E.S."/>
            <person name="Weissenbach J."/>
            <person name="Roest Crollius H."/>
        </authorList>
    </citation>
    <scope>NUCLEOTIDE SEQUENCE [LARGE SCALE GENOMIC DNA]</scope>
</reference>
<evidence type="ECO:0000313" key="1">
    <source>
        <dbReference type="EMBL" id="CAF97095.1"/>
    </source>
</evidence>
<protein>
    <submittedName>
        <fullName evidence="1">(spotted green pufferfish) hypothetical protein</fullName>
    </submittedName>
</protein>
<name>Q4SQI7_TETNG</name>
<feature type="non-terminal residue" evidence="1">
    <location>
        <position position="1"/>
    </location>
</feature>
<reference evidence="1" key="2">
    <citation type="submission" date="2004-02" db="EMBL/GenBank/DDBJ databases">
        <authorList>
            <consortium name="Genoscope"/>
            <consortium name="Whitehead Institute Centre for Genome Research"/>
        </authorList>
    </citation>
    <scope>NUCLEOTIDE SEQUENCE</scope>
</reference>
<organism evidence="1">
    <name type="scientific">Tetraodon nigroviridis</name>
    <name type="common">Spotted green pufferfish</name>
    <name type="synonym">Chelonodon nigroviridis</name>
    <dbReference type="NCBI Taxonomy" id="99883"/>
    <lineage>
        <taxon>Eukaryota</taxon>
        <taxon>Metazoa</taxon>
        <taxon>Chordata</taxon>
        <taxon>Craniata</taxon>
        <taxon>Vertebrata</taxon>
        <taxon>Euteleostomi</taxon>
        <taxon>Actinopterygii</taxon>
        <taxon>Neopterygii</taxon>
        <taxon>Teleostei</taxon>
        <taxon>Neoteleostei</taxon>
        <taxon>Acanthomorphata</taxon>
        <taxon>Eupercaria</taxon>
        <taxon>Tetraodontiformes</taxon>
        <taxon>Tetradontoidea</taxon>
        <taxon>Tetraodontidae</taxon>
        <taxon>Tetraodon</taxon>
    </lineage>
</organism>
<dbReference type="EMBL" id="CAAE01014532">
    <property type="protein sequence ID" value="CAF97095.1"/>
    <property type="molecule type" value="Genomic_DNA"/>
</dbReference>
<dbReference type="KEGG" id="tng:GSTEN00014355G001"/>
<gene>
    <name evidence="1" type="ORF">GSTENG00014355001</name>
</gene>
<sequence length="86" mass="9942">QWVGSSCGLHGPYIFYKAFKFSRDGRSRILALGDFFFVRCHPEEPICVADFSFSGRRGRASNFYPAPNFTFYPRILPRDARSPTER</sequence>
<accession>Q4SQI7</accession>
<dbReference type="OrthoDB" id="1938591at2759"/>